<reference evidence="2 3" key="1">
    <citation type="submission" date="2023-07" db="EMBL/GenBank/DDBJ databases">
        <title>Genomic Encyclopedia of Type Strains, Phase IV (KMG-IV): sequencing the most valuable type-strain genomes for metagenomic binning, comparative biology and taxonomic classification.</title>
        <authorList>
            <person name="Goeker M."/>
        </authorList>
    </citation>
    <scope>NUCLEOTIDE SEQUENCE [LARGE SCALE GENOMIC DNA]</scope>
    <source>
        <strain evidence="2 3">DSM 17740</strain>
    </source>
</reference>
<feature type="compositionally biased region" description="Basic residues" evidence="1">
    <location>
        <begin position="1"/>
        <end position="10"/>
    </location>
</feature>
<accession>A0ABU0CXH3</accession>
<evidence type="ECO:0000313" key="3">
    <source>
        <dbReference type="Proteomes" id="UP001232445"/>
    </source>
</evidence>
<name>A0ABU0CXH3_9BACI</name>
<protein>
    <recommendedName>
        <fullName evidence="4">YfhD family protein</fullName>
    </recommendedName>
</protein>
<proteinExistence type="predicted"/>
<evidence type="ECO:0000256" key="1">
    <source>
        <dbReference type="SAM" id="MobiDB-lite"/>
    </source>
</evidence>
<gene>
    <name evidence="2" type="ORF">J2S00_003300</name>
</gene>
<sequence>MNKAGKHRDRKAQEEGPTIAPSMEMDELEEEASPEDIKRGNYTRVTKLDVDRLRD</sequence>
<dbReference type="EMBL" id="JAUSUQ010000014">
    <property type="protein sequence ID" value="MDQ0340485.1"/>
    <property type="molecule type" value="Genomic_DNA"/>
</dbReference>
<organism evidence="2 3">
    <name type="scientific">Caldalkalibacillus uzonensis</name>
    <dbReference type="NCBI Taxonomy" id="353224"/>
    <lineage>
        <taxon>Bacteria</taxon>
        <taxon>Bacillati</taxon>
        <taxon>Bacillota</taxon>
        <taxon>Bacilli</taxon>
        <taxon>Bacillales</taxon>
        <taxon>Bacillaceae</taxon>
        <taxon>Caldalkalibacillus</taxon>
    </lineage>
</organism>
<feature type="compositionally biased region" description="Basic and acidic residues" evidence="1">
    <location>
        <begin position="46"/>
        <end position="55"/>
    </location>
</feature>
<comment type="caution">
    <text evidence="2">The sequence shown here is derived from an EMBL/GenBank/DDBJ whole genome shotgun (WGS) entry which is preliminary data.</text>
</comment>
<keyword evidence="3" id="KW-1185">Reference proteome</keyword>
<evidence type="ECO:0008006" key="4">
    <source>
        <dbReference type="Google" id="ProtNLM"/>
    </source>
</evidence>
<evidence type="ECO:0000313" key="2">
    <source>
        <dbReference type="EMBL" id="MDQ0340485.1"/>
    </source>
</evidence>
<dbReference type="Proteomes" id="UP001232445">
    <property type="component" value="Unassembled WGS sequence"/>
</dbReference>
<feature type="region of interest" description="Disordered" evidence="1">
    <location>
        <begin position="1"/>
        <end position="55"/>
    </location>
</feature>
<dbReference type="RefSeq" id="WP_307342192.1">
    <property type="nucleotide sequence ID" value="NZ_JAUSUQ010000014.1"/>
</dbReference>
<feature type="compositionally biased region" description="Acidic residues" evidence="1">
    <location>
        <begin position="24"/>
        <end position="34"/>
    </location>
</feature>